<comment type="similarity">
    <text evidence="1">Belongs to the ROK (NagC/XylR) family.</text>
</comment>
<evidence type="ECO:0000313" key="4">
    <source>
        <dbReference type="EMBL" id="AZO92770.1"/>
    </source>
</evidence>
<evidence type="ECO:0000256" key="2">
    <source>
        <dbReference type="SAM" id="MobiDB-lite"/>
    </source>
</evidence>
<dbReference type="InterPro" id="IPR049874">
    <property type="entry name" value="ROK_cs"/>
</dbReference>
<protein>
    <submittedName>
        <fullName evidence="3">AHBA kinase</fullName>
    </submittedName>
    <submittedName>
        <fullName evidence="4">Orf(+4)</fullName>
    </submittedName>
</protein>
<reference evidence="3" key="1">
    <citation type="submission" date="2011-05" db="EMBL/GenBank/DDBJ databases">
        <authorList>
            <person name="Ma H."/>
            <person name="Zhou Q."/>
            <person name="Igarashi Y."/>
            <person name="Tang G."/>
        </authorList>
    </citation>
    <scope>NUCLEOTIDE SEQUENCE</scope>
</reference>
<dbReference type="RefSeq" id="WP_229397755.1">
    <property type="nucleotide sequence ID" value="NZ_BBZF01000012.1"/>
</dbReference>
<dbReference type="EMBL" id="JN038178">
    <property type="protein sequence ID" value="AFJ52704.1"/>
    <property type="molecule type" value="Genomic_DNA"/>
</dbReference>
<proteinExistence type="inferred from homology"/>
<keyword evidence="3" id="KW-0418">Kinase</keyword>
<dbReference type="SUPFAM" id="SSF53067">
    <property type="entry name" value="Actin-like ATPase domain"/>
    <property type="match status" value="2"/>
</dbReference>
<evidence type="ECO:0000256" key="1">
    <source>
        <dbReference type="ARBA" id="ARBA00006479"/>
    </source>
</evidence>
<organism evidence="3">
    <name type="scientific">Micromonospora okii</name>
    <dbReference type="NCBI Taxonomy" id="1182970"/>
    <lineage>
        <taxon>Bacteria</taxon>
        <taxon>Bacillati</taxon>
        <taxon>Actinomycetota</taxon>
        <taxon>Actinomycetes</taxon>
        <taxon>Micromonosporales</taxon>
        <taxon>Micromonosporaceae</taxon>
        <taxon>Micromonospora</taxon>
    </lineage>
</organism>
<dbReference type="PANTHER" id="PTHR18964:SF149">
    <property type="entry name" value="BIFUNCTIONAL UDP-N-ACETYLGLUCOSAMINE 2-EPIMERASE_N-ACETYLMANNOSAMINE KINASE"/>
    <property type="match status" value="1"/>
</dbReference>
<keyword evidence="3" id="KW-0808">Transferase</keyword>
<dbReference type="Pfam" id="PF00480">
    <property type="entry name" value="ROK"/>
    <property type="match status" value="1"/>
</dbReference>
<accession>A0A023GUL8</accession>
<sequence length="352" mass="34404">MPGHSDVGVLGVDIGGTKVALRAEPVDGAVEAGATTDGAVEAGTTTDGPVEAGTTAGRAPEDGATAGGAARNGATGQAYERVLTWPGGGVEADVAALADAVDALRAGSGLRFAAVGVAMPGTTDPTGRVSVWPGRPSWAGLPFDATLRRLFPDSRTAWADDGDLAALAEARHAGADDVVYLGVGTGVGGGVVLGGRPLPGPGRGSPEVGHLVIDLDGPRCDCGRHGCLQALASGPATLRRASAARGAEVGFAELRDGLASDQPWAHEAVRPAGTALAAAVVSLGELVDPAVAVLGGGFAAGLPGFVDLVAREAARLARPGRPAPAVRAAALGGLSSLYGAVALARNLAGADG</sequence>
<dbReference type="EMBL" id="MH311781">
    <property type="protein sequence ID" value="AZO92770.1"/>
    <property type="molecule type" value="Genomic_DNA"/>
</dbReference>
<reference evidence="3" key="2">
    <citation type="journal article" date="2013" name="Chem. Biol.">
        <title>Unconventional origin and hybrid system for construction of pyrrolopyrrole moiety in kosinostatin biosynthesis.</title>
        <authorList>
            <person name="Ma H.M."/>
            <person name="Zhou Q."/>
            <person name="Tang Y.M."/>
            <person name="Zhang Z."/>
            <person name="Chen Y.S."/>
            <person name="He H.Y."/>
            <person name="Pan H.X."/>
            <person name="Tang M.C."/>
            <person name="Gao J.F."/>
            <person name="Zhao S.Y."/>
            <person name="Igarashi Y."/>
            <person name="Tang G.L."/>
        </authorList>
    </citation>
    <scope>NUCLEOTIDE SEQUENCE</scope>
</reference>
<dbReference type="AlphaFoldDB" id="A0A023GUL8"/>
<evidence type="ECO:0000313" key="3">
    <source>
        <dbReference type="EMBL" id="AFJ52704.1"/>
    </source>
</evidence>
<dbReference type="GO" id="GO:0016301">
    <property type="term" value="F:kinase activity"/>
    <property type="evidence" value="ECO:0007669"/>
    <property type="project" value="UniProtKB-KW"/>
</dbReference>
<feature type="region of interest" description="Disordered" evidence="2">
    <location>
        <begin position="30"/>
        <end position="72"/>
    </location>
</feature>
<dbReference type="Gene3D" id="3.30.420.40">
    <property type="match status" value="2"/>
</dbReference>
<dbReference type="PANTHER" id="PTHR18964">
    <property type="entry name" value="ROK (REPRESSOR, ORF, KINASE) FAMILY"/>
    <property type="match status" value="1"/>
</dbReference>
<dbReference type="InterPro" id="IPR000600">
    <property type="entry name" value="ROK"/>
</dbReference>
<dbReference type="PROSITE" id="PS01125">
    <property type="entry name" value="ROK"/>
    <property type="match status" value="1"/>
</dbReference>
<gene>
    <name evidence="4" type="ORF">orf(+4)</name>
</gene>
<reference evidence="4" key="3">
    <citation type="journal article" date="2018" name="Appl. Environ. Microbiol.">
        <title>Discovery of 16-demethylrifamycins by Removing Predominant Polyketide Biosynthetic Pathway in Micromonospora sp. TP-A0468.</title>
        <authorList>
            <person name="Zhou Q."/>
            <person name="Luo G.C."/>
            <person name="Zhang H."/>
            <person name="Tang G.L."/>
        </authorList>
    </citation>
    <scope>NUCLEOTIDE SEQUENCE</scope>
    <source>
        <strain evidence="4">TP-A0468</strain>
    </source>
</reference>
<feature type="compositionally biased region" description="Low complexity" evidence="2">
    <location>
        <begin position="63"/>
        <end position="72"/>
    </location>
</feature>
<dbReference type="InterPro" id="IPR043129">
    <property type="entry name" value="ATPase_NBD"/>
</dbReference>
<name>A0A023GUL8_9ACTN</name>